<evidence type="ECO:0000259" key="2">
    <source>
        <dbReference type="PROSITE" id="PS51186"/>
    </source>
</evidence>
<dbReference type="PROSITE" id="PS51186">
    <property type="entry name" value="GNAT"/>
    <property type="match status" value="1"/>
</dbReference>
<evidence type="ECO:0000313" key="4">
    <source>
        <dbReference type="RefSeq" id="XP_034244909.1"/>
    </source>
</evidence>
<dbReference type="OrthoDB" id="61870at2759"/>
<proteinExistence type="predicted"/>
<dbReference type="PANTHER" id="PTHR20958:SF6">
    <property type="entry name" value="GLYCINE N-ACYLTRANSFERASE-LIKE PROTEIN"/>
    <property type="match status" value="1"/>
</dbReference>
<dbReference type="InterPro" id="IPR053225">
    <property type="entry name" value="Acyl-CoA_N-acyltransferase"/>
</dbReference>
<dbReference type="Proteomes" id="UP000515158">
    <property type="component" value="Unplaced"/>
</dbReference>
<dbReference type="InterPro" id="IPR000182">
    <property type="entry name" value="GNAT_dom"/>
</dbReference>
<evidence type="ECO:0000256" key="1">
    <source>
        <dbReference type="SAM" id="MobiDB-lite"/>
    </source>
</evidence>
<dbReference type="Gene3D" id="3.40.630.30">
    <property type="match status" value="1"/>
</dbReference>
<dbReference type="GeneID" id="117647311"/>
<keyword evidence="3" id="KW-1185">Reference proteome</keyword>
<name>A0A6P8ZPY4_THRPL</name>
<dbReference type="PANTHER" id="PTHR20958">
    <property type="entry name" value="GLYCINE N-ACYLTRANSFERASE-LIKE PROTEIN"/>
    <property type="match status" value="1"/>
</dbReference>
<sequence>MSPGTIRRPVRETARREHRSGRGLPSRRVESGGACACLRCCSCPPGYVLLPLEAKHDVAALETWAGRVWLGALDLIRSVIVRNPGLSWGAFPEDKTEGYPAAHILGEGGFLRILYTSDDHRRKGLGGLVTRAACRALAERGKDLHANIVFPNPASEATFRKLGFKRICECTFVVYNPSRPDHPPADAPVVKF</sequence>
<dbReference type="SUPFAM" id="SSF55729">
    <property type="entry name" value="Acyl-CoA N-acyltransferases (Nat)"/>
    <property type="match status" value="1"/>
</dbReference>
<feature type="region of interest" description="Disordered" evidence="1">
    <location>
        <begin position="1"/>
        <end position="29"/>
    </location>
</feature>
<dbReference type="Pfam" id="PF08445">
    <property type="entry name" value="FR47"/>
    <property type="match status" value="1"/>
</dbReference>
<accession>A0A6P8ZPY4</accession>
<dbReference type="InParanoid" id="A0A6P8ZPY4"/>
<reference evidence="4" key="1">
    <citation type="submission" date="2025-08" db="UniProtKB">
        <authorList>
            <consortium name="RefSeq"/>
        </authorList>
    </citation>
    <scope>IDENTIFICATION</scope>
    <source>
        <tissue evidence="4">Total insect</tissue>
    </source>
</reference>
<dbReference type="InterPro" id="IPR013653">
    <property type="entry name" value="GCN5-like_dom"/>
</dbReference>
<dbReference type="RefSeq" id="XP_034244909.1">
    <property type="nucleotide sequence ID" value="XM_034389018.1"/>
</dbReference>
<dbReference type="GO" id="GO:0016747">
    <property type="term" value="F:acyltransferase activity, transferring groups other than amino-acyl groups"/>
    <property type="evidence" value="ECO:0007669"/>
    <property type="project" value="InterPro"/>
</dbReference>
<gene>
    <name evidence="4" type="primary">LOC117647311</name>
</gene>
<dbReference type="KEGG" id="tpal:117647311"/>
<evidence type="ECO:0000313" key="3">
    <source>
        <dbReference type="Proteomes" id="UP000515158"/>
    </source>
</evidence>
<feature type="domain" description="N-acetyltransferase" evidence="2">
    <location>
        <begin position="47"/>
        <end position="186"/>
    </location>
</feature>
<organism evidence="4">
    <name type="scientific">Thrips palmi</name>
    <name type="common">Melon thrips</name>
    <dbReference type="NCBI Taxonomy" id="161013"/>
    <lineage>
        <taxon>Eukaryota</taxon>
        <taxon>Metazoa</taxon>
        <taxon>Ecdysozoa</taxon>
        <taxon>Arthropoda</taxon>
        <taxon>Hexapoda</taxon>
        <taxon>Insecta</taxon>
        <taxon>Pterygota</taxon>
        <taxon>Neoptera</taxon>
        <taxon>Paraneoptera</taxon>
        <taxon>Thysanoptera</taxon>
        <taxon>Terebrantia</taxon>
        <taxon>Thripoidea</taxon>
        <taxon>Thripidae</taxon>
        <taxon>Thrips</taxon>
    </lineage>
</organism>
<dbReference type="InterPro" id="IPR016181">
    <property type="entry name" value="Acyl_CoA_acyltransferase"/>
</dbReference>
<dbReference type="AlphaFoldDB" id="A0A6P8ZPY4"/>
<protein>
    <submittedName>
        <fullName evidence="4">Uncharacterized protein LOC117647311</fullName>
    </submittedName>
</protein>